<proteinExistence type="predicted"/>
<dbReference type="Proteomes" id="UP001642483">
    <property type="component" value="Unassembled WGS sequence"/>
</dbReference>
<gene>
    <name evidence="1" type="ORF">CVLEPA_LOCUS2998</name>
</gene>
<reference evidence="1 2" key="1">
    <citation type="submission" date="2024-02" db="EMBL/GenBank/DDBJ databases">
        <authorList>
            <person name="Daric V."/>
            <person name="Darras S."/>
        </authorList>
    </citation>
    <scope>NUCLEOTIDE SEQUENCE [LARGE SCALE GENOMIC DNA]</scope>
</reference>
<accession>A0ABP0F0E0</accession>
<evidence type="ECO:0000313" key="2">
    <source>
        <dbReference type="Proteomes" id="UP001642483"/>
    </source>
</evidence>
<comment type="caution">
    <text evidence="1">The sequence shown here is derived from an EMBL/GenBank/DDBJ whole genome shotgun (WGS) entry which is preliminary data.</text>
</comment>
<dbReference type="EMBL" id="CAWYQH010000002">
    <property type="protein sequence ID" value="CAK8673181.1"/>
    <property type="molecule type" value="Genomic_DNA"/>
</dbReference>
<keyword evidence="2" id="KW-1185">Reference proteome</keyword>
<name>A0ABP0F0E0_CLALP</name>
<protein>
    <submittedName>
        <fullName evidence="1">Uncharacterized protein</fullName>
    </submittedName>
</protein>
<sequence length="275" mass="30960">MAHKQYMLRHTSHNSFKAVLTVLAVSEQAFQNKEINFFAVVTMVTIFSQIPAKMHLAVFVVILYSVNLSSQSSCVIPDEIPEDLRGIPLHIFKKALAEQKAQIAKDGGCTKNENAGICSFKVKKEMALRGLCTALNDKPACEAVIPGPGRVEERTFTTLHDECPKPGTRTIVRPDDPTRRLTPEEYFRRRFYFKRRPYRGQRCSFTKSVVVTVNGKCMKSRPWQNMHAPMTIPVTTGSPSDASQEEAAGYVCRSTDGNDEKLNHFECSYLADDDY</sequence>
<evidence type="ECO:0000313" key="1">
    <source>
        <dbReference type="EMBL" id="CAK8673181.1"/>
    </source>
</evidence>
<organism evidence="1 2">
    <name type="scientific">Clavelina lepadiformis</name>
    <name type="common">Light-bulb sea squirt</name>
    <name type="synonym">Ascidia lepadiformis</name>
    <dbReference type="NCBI Taxonomy" id="159417"/>
    <lineage>
        <taxon>Eukaryota</taxon>
        <taxon>Metazoa</taxon>
        <taxon>Chordata</taxon>
        <taxon>Tunicata</taxon>
        <taxon>Ascidiacea</taxon>
        <taxon>Aplousobranchia</taxon>
        <taxon>Clavelinidae</taxon>
        <taxon>Clavelina</taxon>
    </lineage>
</organism>